<evidence type="ECO:0000313" key="3">
    <source>
        <dbReference type="Proteomes" id="UP001600888"/>
    </source>
</evidence>
<organism evidence="2 3">
    <name type="scientific">Diaporthe vaccinii</name>
    <dbReference type="NCBI Taxonomy" id="105482"/>
    <lineage>
        <taxon>Eukaryota</taxon>
        <taxon>Fungi</taxon>
        <taxon>Dikarya</taxon>
        <taxon>Ascomycota</taxon>
        <taxon>Pezizomycotina</taxon>
        <taxon>Sordariomycetes</taxon>
        <taxon>Sordariomycetidae</taxon>
        <taxon>Diaporthales</taxon>
        <taxon>Diaporthaceae</taxon>
        <taxon>Diaporthe</taxon>
        <taxon>Diaporthe eres species complex</taxon>
    </lineage>
</organism>
<dbReference type="Proteomes" id="UP001600888">
    <property type="component" value="Unassembled WGS sequence"/>
</dbReference>
<name>A0ABR4E4G3_9PEZI</name>
<keyword evidence="3" id="KW-1185">Reference proteome</keyword>
<evidence type="ECO:0000256" key="1">
    <source>
        <dbReference type="SAM" id="MobiDB-lite"/>
    </source>
</evidence>
<evidence type="ECO:0000313" key="2">
    <source>
        <dbReference type="EMBL" id="KAL2277317.1"/>
    </source>
</evidence>
<accession>A0ABR4E4G3</accession>
<feature type="region of interest" description="Disordered" evidence="1">
    <location>
        <begin position="230"/>
        <end position="249"/>
    </location>
</feature>
<reference evidence="2 3" key="1">
    <citation type="submission" date="2024-03" db="EMBL/GenBank/DDBJ databases">
        <title>A high-quality draft genome sequence of Diaporthe vaccinii, a causative agent of upright dieback and viscid rot disease in cranberry plants.</title>
        <authorList>
            <person name="Sarrasin M."/>
            <person name="Lang B.F."/>
            <person name="Burger G."/>
        </authorList>
    </citation>
    <scope>NUCLEOTIDE SEQUENCE [LARGE SCALE GENOMIC DNA]</scope>
    <source>
        <strain evidence="2 3">IS7</strain>
    </source>
</reference>
<comment type="caution">
    <text evidence="2">The sequence shown here is derived from an EMBL/GenBank/DDBJ whole genome shotgun (WGS) entry which is preliminary data.</text>
</comment>
<dbReference type="EMBL" id="JBAWTH010000102">
    <property type="protein sequence ID" value="KAL2277317.1"/>
    <property type="molecule type" value="Genomic_DNA"/>
</dbReference>
<gene>
    <name evidence="2" type="ORF">FJTKL_00154</name>
</gene>
<proteinExistence type="predicted"/>
<sequence length="249" mass="27225">MPLSCSIGFLKRRKVLQRSSGRESPGKGVLIRLLGCVVIHRLRGPFKADLWLGKGFQGDPSSGLRVLQAGSSGRRLKSRTAGSLTIRKTWYSGFIQCEKKSPERRIRSEEGLPGSDPWIWGKTSNVRSSDPRSSWVGASSYGDVRLVQTAVPWIGWWMKILVADGAGGGGDITSALASRNRGDGWDRRMDGLSGRQVADQALAMRAIWQHRLLFCFEGLESKLLCRAKAEARGTGEQPGSRTGRLGETG</sequence>
<protein>
    <submittedName>
        <fullName evidence="2">Uncharacterized protein</fullName>
    </submittedName>
</protein>